<feature type="transmembrane region" description="Helical" evidence="2">
    <location>
        <begin position="119"/>
        <end position="136"/>
    </location>
</feature>
<feature type="transmembrane region" description="Helical" evidence="2">
    <location>
        <begin position="77"/>
        <end position="99"/>
    </location>
</feature>
<keyword evidence="4" id="KW-1185">Reference proteome</keyword>
<keyword evidence="2" id="KW-0812">Transmembrane</keyword>
<evidence type="ECO:0000313" key="4">
    <source>
        <dbReference type="Proteomes" id="UP001237156"/>
    </source>
</evidence>
<protein>
    <submittedName>
        <fullName evidence="3">Uncharacterized protein</fullName>
    </submittedName>
</protein>
<name>A0AAW6RJ22_9BURK</name>
<evidence type="ECO:0000256" key="2">
    <source>
        <dbReference type="SAM" id="Phobius"/>
    </source>
</evidence>
<dbReference type="Proteomes" id="UP001237156">
    <property type="component" value="Unassembled WGS sequence"/>
</dbReference>
<evidence type="ECO:0000256" key="1">
    <source>
        <dbReference type="SAM" id="MobiDB-lite"/>
    </source>
</evidence>
<gene>
    <name evidence="3" type="ORF">QB898_02905</name>
</gene>
<organism evidence="3 4">
    <name type="scientific">Ottowia cancrivicina</name>
    <dbReference type="NCBI Taxonomy" id="3040346"/>
    <lineage>
        <taxon>Bacteria</taxon>
        <taxon>Pseudomonadati</taxon>
        <taxon>Pseudomonadota</taxon>
        <taxon>Betaproteobacteria</taxon>
        <taxon>Burkholderiales</taxon>
        <taxon>Comamonadaceae</taxon>
        <taxon>Ottowia</taxon>
    </lineage>
</organism>
<reference evidence="3 4" key="1">
    <citation type="submission" date="2023-04" db="EMBL/GenBank/DDBJ databases">
        <title>Ottowia paracancer sp. nov., isolated from human stomach.</title>
        <authorList>
            <person name="Song Y."/>
        </authorList>
    </citation>
    <scope>NUCLEOTIDE SEQUENCE [LARGE SCALE GENOMIC DNA]</scope>
    <source>
        <strain evidence="3 4">10c7w1</strain>
    </source>
</reference>
<keyword evidence="2" id="KW-0472">Membrane</keyword>
<feature type="region of interest" description="Disordered" evidence="1">
    <location>
        <begin position="140"/>
        <end position="161"/>
    </location>
</feature>
<feature type="compositionally biased region" description="Polar residues" evidence="1">
    <location>
        <begin position="145"/>
        <end position="159"/>
    </location>
</feature>
<proteinExistence type="predicted"/>
<accession>A0AAW6RJ22</accession>
<sequence>MAVLIRLLFVKRRRRGPWLHGQKDQKSRQQAHKLAKAAAFCADNQKHADAQKNQHGVPYPLEKAPNDLEQLCGKRQALLFGFAPFVCFLFVWPHGFFLIDGAGCQCALSSRLAGRSGRAFWGLALLFICVAGFLFSRRPKESKQGDQQPQRPESKSQQACDEDQHVLKHPFAKRPDQSPDQTTQPFAQRQQLIGCVRLLRGAGLHGSLWLA</sequence>
<dbReference type="RefSeq" id="WP_279523708.1">
    <property type="nucleotide sequence ID" value="NZ_JARVII010000003.1"/>
</dbReference>
<dbReference type="AlphaFoldDB" id="A0AAW6RJ22"/>
<dbReference type="EMBL" id="JARVII010000003">
    <property type="protein sequence ID" value="MDG9698677.1"/>
    <property type="molecule type" value="Genomic_DNA"/>
</dbReference>
<comment type="caution">
    <text evidence="3">The sequence shown here is derived from an EMBL/GenBank/DDBJ whole genome shotgun (WGS) entry which is preliminary data.</text>
</comment>
<evidence type="ECO:0000313" key="3">
    <source>
        <dbReference type="EMBL" id="MDG9698677.1"/>
    </source>
</evidence>
<keyword evidence="2" id="KW-1133">Transmembrane helix</keyword>